<gene>
    <name evidence="2" type="ORF">GMARGA_LOCUS16564</name>
</gene>
<feature type="compositionally biased region" description="Basic and acidic residues" evidence="1">
    <location>
        <begin position="100"/>
        <end position="110"/>
    </location>
</feature>
<proteinExistence type="predicted"/>
<comment type="caution">
    <text evidence="2">The sequence shown here is derived from an EMBL/GenBank/DDBJ whole genome shotgun (WGS) entry which is preliminary data.</text>
</comment>
<dbReference type="Proteomes" id="UP000789901">
    <property type="component" value="Unassembled WGS sequence"/>
</dbReference>
<sequence>MHLWRKKDNAGKAVEVPDPLEEEMHRPRKMKSQKKGTKTITSKTVVTEAANYAVIVENDWMRKAQARLDWEACELIIRDEDRKIRIPTEYYKPANIEEKTSNKNVDKSSESEEEEEIGSDDKSEKYEKKNLLAQPYLYYEFQLVEKLLERKCEQCLKKGHEEEDCVLQKEPEDWTICLLEETKDESRTFNLEEITEVQKE</sequence>
<dbReference type="EMBL" id="CAJVQB010012078">
    <property type="protein sequence ID" value="CAG8752640.1"/>
    <property type="molecule type" value="Genomic_DNA"/>
</dbReference>
<protein>
    <submittedName>
        <fullName evidence="2">5914_t:CDS:1</fullName>
    </submittedName>
</protein>
<feature type="region of interest" description="Disordered" evidence="1">
    <location>
        <begin position="100"/>
        <end position="123"/>
    </location>
</feature>
<reference evidence="2 3" key="1">
    <citation type="submission" date="2021-06" db="EMBL/GenBank/DDBJ databases">
        <authorList>
            <person name="Kallberg Y."/>
            <person name="Tangrot J."/>
            <person name="Rosling A."/>
        </authorList>
    </citation>
    <scope>NUCLEOTIDE SEQUENCE [LARGE SCALE GENOMIC DNA]</scope>
    <source>
        <strain evidence="2 3">120-4 pot B 10/14</strain>
    </source>
</reference>
<accession>A0ABN7VCH2</accession>
<organism evidence="2 3">
    <name type="scientific">Gigaspora margarita</name>
    <dbReference type="NCBI Taxonomy" id="4874"/>
    <lineage>
        <taxon>Eukaryota</taxon>
        <taxon>Fungi</taxon>
        <taxon>Fungi incertae sedis</taxon>
        <taxon>Mucoromycota</taxon>
        <taxon>Glomeromycotina</taxon>
        <taxon>Glomeromycetes</taxon>
        <taxon>Diversisporales</taxon>
        <taxon>Gigasporaceae</taxon>
        <taxon>Gigaspora</taxon>
    </lineage>
</organism>
<feature type="compositionally biased region" description="Basic and acidic residues" evidence="1">
    <location>
        <begin position="1"/>
        <end position="10"/>
    </location>
</feature>
<feature type="compositionally biased region" description="Basic residues" evidence="1">
    <location>
        <begin position="26"/>
        <end position="37"/>
    </location>
</feature>
<evidence type="ECO:0000256" key="1">
    <source>
        <dbReference type="SAM" id="MobiDB-lite"/>
    </source>
</evidence>
<name>A0ABN7VCH2_GIGMA</name>
<feature type="region of interest" description="Disordered" evidence="1">
    <location>
        <begin position="1"/>
        <end position="40"/>
    </location>
</feature>
<evidence type="ECO:0000313" key="3">
    <source>
        <dbReference type="Proteomes" id="UP000789901"/>
    </source>
</evidence>
<keyword evidence="3" id="KW-1185">Reference proteome</keyword>
<evidence type="ECO:0000313" key="2">
    <source>
        <dbReference type="EMBL" id="CAG8752640.1"/>
    </source>
</evidence>